<dbReference type="InterPro" id="IPR036412">
    <property type="entry name" value="HAD-like_sf"/>
</dbReference>
<evidence type="ECO:0000256" key="2">
    <source>
        <dbReference type="ARBA" id="ARBA00010316"/>
    </source>
</evidence>
<dbReference type="GO" id="GO:0008525">
    <property type="term" value="F:phosphatidylcholine transporter activity"/>
    <property type="evidence" value="ECO:0007669"/>
    <property type="project" value="TreeGrafter"/>
</dbReference>
<evidence type="ECO:0000313" key="7">
    <source>
        <dbReference type="Proteomes" id="UP000828390"/>
    </source>
</evidence>
<dbReference type="GO" id="GO:0035091">
    <property type="term" value="F:phosphatidylinositol binding"/>
    <property type="evidence" value="ECO:0007669"/>
    <property type="project" value="TreeGrafter"/>
</dbReference>
<comment type="subcellular location">
    <subcellularLocation>
        <location evidence="1">Endomembrane system</location>
        <topology evidence="1">Peripheral membrane protein</topology>
    </subcellularLocation>
</comment>
<dbReference type="Gene3D" id="3.40.50.1000">
    <property type="entry name" value="HAD superfamily/HAD-like"/>
    <property type="match status" value="1"/>
</dbReference>
<keyword evidence="3" id="KW-0597">Phosphoprotein</keyword>
<dbReference type="FunFam" id="3.40.50.1000:FF:000173">
    <property type="entry name" value="Membrane-associated phosphatidylinositol transfer protein 2"/>
    <property type="match status" value="1"/>
</dbReference>
<comment type="caution">
    <text evidence="6">The sequence shown here is derived from an EMBL/GenBank/DDBJ whole genome shotgun (WGS) entry which is preliminary data.</text>
</comment>
<dbReference type="GO" id="GO:0012505">
    <property type="term" value="C:endomembrane system"/>
    <property type="evidence" value="ECO:0007669"/>
    <property type="project" value="UniProtKB-SubCell"/>
</dbReference>
<evidence type="ECO:0000256" key="1">
    <source>
        <dbReference type="ARBA" id="ARBA00004184"/>
    </source>
</evidence>
<dbReference type="InterPro" id="IPR004177">
    <property type="entry name" value="DDHD_dom"/>
</dbReference>
<dbReference type="GO" id="GO:0008526">
    <property type="term" value="F:phosphatidylinositol transfer activity"/>
    <property type="evidence" value="ECO:0007669"/>
    <property type="project" value="TreeGrafter"/>
</dbReference>
<dbReference type="InterPro" id="IPR023214">
    <property type="entry name" value="HAD_sf"/>
</dbReference>
<protein>
    <recommendedName>
        <fullName evidence="5">DDHD domain-containing protein</fullName>
    </recommendedName>
</protein>
<gene>
    <name evidence="6" type="ORF">DPMN_015704</name>
</gene>
<dbReference type="SMART" id="SM00775">
    <property type="entry name" value="LNS2"/>
    <property type="match status" value="1"/>
</dbReference>
<dbReference type="InterPro" id="IPR001666">
    <property type="entry name" value="PI_transfer"/>
</dbReference>
<dbReference type="EMBL" id="JAIWYP010000001">
    <property type="protein sequence ID" value="KAH3891600.1"/>
    <property type="molecule type" value="Genomic_DNA"/>
</dbReference>
<dbReference type="GO" id="GO:0005737">
    <property type="term" value="C:cytoplasm"/>
    <property type="evidence" value="ECO:0007669"/>
    <property type="project" value="TreeGrafter"/>
</dbReference>
<feature type="domain" description="DDHD" evidence="5">
    <location>
        <begin position="1"/>
        <end position="52"/>
    </location>
</feature>
<dbReference type="AlphaFoldDB" id="A0A9D4S5Q2"/>
<evidence type="ECO:0000256" key="4">
    <source>
        <dbReference type="ARBA" id="ARBA00022837"/>
    </source>
</evidence>
<feature type="non-terminal residue" evidence="6">
    <location>
        <position position="1"/>
    </location>
</feature>
<dbReference type="GO" id="GO:0031210">
    <property type="term" value="F:phosphatidylcholine binding"/>
    <property type="evidence" value="ECO:0007669"/>
    <property type="project" value="TreeGrafter"/>
</dbReference>
<evidence type="ECO:0000256" key="3">
    <source>
        <dbReference type="ARBA" id="ARBA00022553"/>
    </source>
</evidence>
<dbReference type="Pfam" id="PF24694">
    <property type="entry name" value="LNS2_PITM1-3"/>
    <property type="match status" value="1"/>
</dbReference>
<dbReference type="SUPFAM" id="SSF56784">
    <property type="entry name" value="HAD-like"/>
    <property type="match status" value="1"/>
</dbReference>
<accession>A0A9D4S5Q2</accession>
<comment type="similarity">
    <text evidence="2">Belongs to the PtdIns transfer protein family. PI transfer class IIA subfamily.</text>
</comment>
<evidence type="ECO:0000313" key="6">
    <source>
        <dbReference type="EMBL" id="KAH3891600.1"/>
    </source>
</evidence>
<reference evidence="6" key="2">
    <citation type="submission" date="2020-11" db="EMBL/GenBank/DDBJ databases">
        <authorList>
            <person name="McCartney M.A."/>
            <person name="Auch B."/>
            <person name="Kono T."/>
            <person name="Mallez S."/>
            <person name="Becker A."/>
            <person name="Gohl D.M."/>
            <person name="Silverstein K.A.T."/>
            <person name="Koren S."/>
            <person name="Bechman K.B."/>
            <person name="Herman A."/>
            <person name="Abrahante J.E."/>
            <person name="Garbe J."/>
        </authorList>
    </citation>
    <scope>NUCLEOTIDE SEQUENCE</scope>
    <source>
        <strain evidence="6">Duluth1</strain>
        <tissue evidence="6">Whole animal</tissue>
    </source>
</reference>
<dbReference type="PROSITE" id="PS51043">
    <property type="entry name" value="DDHD"/>
    <property type="match status" value="1"/>
</dbReference>
<reference evidence="6" key="1">
    <citation type="journal article" date="2019" name="bioRxiv">
        <title>The Genome of the Zebra Mussel, Dreissena polymorpha: A Resource for Invasive Species Research.</title>
        <authorList>
            <person name="McCartney M.A."/>
            <person name="Auch B."/>
            <person name="Kono T."/>
            <person name="Mallez S."/>
            <person name="Zhang Y."/>
            <person name="Obille A."/>
            <person name="Becker A."/>
            <person name="Abrahante J.E."/>
            <person name="Garbe J."/>
            <person name="Badalamenti J.P."/>
            <person name="Herman A."/>
            <person name="Mangelson H."/>
            <person name="Liachko I."/>
            <person name="Sullivan S."/>
            <person name="Sone E.D."/>
            <person name="Koren S."/>
            <person name="Silverstein K.A.T."/>
            <person name="Beckman K.B."/>
            <person name="Gohl D.M."/>
        </authorList>
    </citation>
    <scope>NUCLEOTIDE SEQUENCE</scope>
    <source>
        <strain evidence="6">Duluth1</strain>
        <tissue evidence="6">Whole animal</tissue>
    </source>
</reference>
<organism evidence="6 7">
    <name type="scientific">Dreissena polymorpha</name>
    <name type="common">Zebra mussel</name>
    <name type="synonym">Mytilus polymorpha</name>
    <dbReference type="NCBI Taxonomy" id="45954"/>
    <lineage>
        <taxon>Eukaryota</taxon>
        <taxon>Metazoa</taxon>
        <taxon>Spiralia</taxon>
        <taxon>Lophotrochozoa</taxon>
        <taxon>Mollusca</taxon>
        <taxon>Bivalvia</taxon>
        <taxon>Autobranchia</taxon>
        <taxon>Heteroconchia</taxon>
        <taxon>Euheterodonta</taxon>
        <taxon>Imparidentia</taxon>
        <taxon>Neoheterodontei</taxon>
        <taxon>Myida</taxon>
        <taxon>Dreissenoidea</taxon>
        <taxon>Dreissenidae</taxon>
        <taxon>Dreissena</taxon>
    </lineage>
</organism>
<dbReference type="PANTHER" id="PTHR10658">
    <property type="entry name" value="PHOSPHATIDYLINOSITOL TRANSFER PROTEIN"/>
    <property type="match status" value="1"/>
</dbReference>
<dbReference type="Pfam" id="PF24695">
    <property type="entry name" value="PITM1-3"/>
    <property type="match status" value="1"/>
</dbReference>
<proteinExistence type="inferred from homology"/>
<dbReference type="PANTHER" id="PTHR10658:SF81">
    <property type="entry name" value="PROTEIN RETINAL DEGENERATION B"/>
    <property type="match status" value="1"/>
</dbReference>
<keyword evidence="7" id="KW-1185">Reference proteome</keyword>
<name>A0A9D4S5Q2_DREPO</name>
<dbReference type="GO" id="GO:0046872">
    <property type="term" value="F:metal ion binding"/>
    <property type="evidence" value="ECO:0007669"/>
    <property type="project" value="InterPro"/>
</dbReference>
<dbReference type="Proteomes" id="UP000828390">
    <property type="component" value="Unassembled WGS sequence"/>
</dbReference>
<dbReference type="InterPro" id="IPR031315">
    <property type="entry name" value="LNS2/PITP"/>
</dbReference>
<sequence>SSKWWGNKRLDYVLYCPEVLHSFPVRALPPLFHASFWESTDVVAFCGNRILKAFANSLDPDETPQNMASHLDPNWPHLQLFQHDIGFSYQNDELQNSVFMAPDEQLSQQPKEKWQKRRTMYKIKNLQPNHRGNDVLVVEDGPQKITAKFMYGPLDMTSLSGEKTDIHVMSGAGEWMYMGTEMTDGHGRLSFTIPEDKQLCQGIYPVRLVVRVDHTTADLFLAVLPPKTETVIFSIDGSFTASVSIMGKDPKVKPGAVDVVRRWQELGYMILYVTARPDMQHNKVVGWLAQHNFPHGMVAFMDGFSKDPLKQKFNYIKTLQKDLSLCAAYGSSKDINGYRELGLDKTKIFIVGKSSKKQQNLATVNAPYI</sequence>
<keyword evidence="4" id="KW-0106">Calcium</keyword>
<evidence type="ECO:0000259" key="5">
    <source>
        <dbReference type="PROSITE" id="PS51043"/>
    </source>
</evidence>